<dbReference type="InterPro" id="IPR032092">
    <property type="entry name" value="PilW"/>
</dbReference>
<proteinExistence type="predicted"/>
<evidence type="ECO:0000313" key="2">
    <source>
        <dbReference type="EMBL" id="KAB0583357.1"/>
    </source>
</evidence>
<keyword evidence="1" id="KW-0812">Transmembrane</keyword>
<organism evidence="2 3">
    <name type="scientific">Ideonella dechloratans</name>
    <dbReference type="NCBI Taxonomy" id="36863"/>
    <lineage>
        <taxon>Bacteria</taxon>
        <taxon>Pseudomonadati</taxon>
        <taxon>Pseudomonadota</taxon>
        <taxon>Betaproteobacteria</taxon>
        <taxon>Burkholderiales</taxon>
        <taxon>Sphaerotilaceae</taxon>
        <taxon>Ideonella</taxon>
    </lineage>
</organism>
<keyword evidence="1" id="KW-1133">Transmembrane helix</keyword>
<dbReference type="InterPro" id="IPR012902">
    <property type="entry name" value="N_methyl_site"/>
</dbReference>
<sequence>MKMKMSSSLRALRGFTLVELMVAMAIGLVVLAAMYSGYLGSSRTTGVGRALSQITEDASAAMGVLRSQVNAAAYSAPTGGAAGTGTGFTYNASTSDWVRGCDTDFTDMTQPIGSLACSGSGKNALAVAYEANEFNSITKLVAGVKTPMDCLGNTLTLTSGYYLSYSRFYINDNALYCLGPGNANGQALVENVSDMQITYGVAPAGGHVAASYKTATEVEAAGAWPRVVSVRVCLVVRSADEVLDAPTPYQGCDPFADPTTPDDRRMYRSFTSTFVIQNRRGTAL</sequence>
<evidence type="ECO:0000256" key="1">
    <source>
        <dbReference type="SAM" id="Phobius"/>
    </source>
</evidence>
<dbReference type="Proteomes" id="UP000430120">
    <property type="component" value="Unassembled WGS sequence"/>
</dbReference>
<name>A0A643FDB3_IDEDE</name>
<comment type="caution">
    <text evidence="2">The sequence shown here is derived from an EMBL/GenBank/DDBJ whole genome shotgun (WGS) entry which is preliminary data.</text>
</comment>
<protein>
    <submittedName>
        <fullName evidence="2">Prepilin-type N-terminal cleavage/methylation domain-containing protein</fullName>
    </submittedName>
</protein>
<keyword evidence="1" id="KW-0472">Membrane</keyword>
<dbReference type="InterPro" id="IPR045584">
    <property type="entry name" value="Pilin-like"/>
</dbReference>
<dbReference type="NCBIfam" id="TIGR02532">
    <property type="entry name" value="IV_pilin_GFxxxE"/>
    <property type="match status" value="1"/>
</dbReference>
<reference evidence="2 3" key="1">
    <citation type="submission" date="2019-09" db="EMBL/GenBank/DDBJ databases">
        <title>Draft genome sequences of 48 bacterial type strains from the CCUG.</title>
        <authorList>
            <person name="Tunovic T."/>
            <person name="Pineiro-Iglesias B."/>
            <person name="Unosson C."/>
            <person name="Inganas E."/>
            <person name="Ohlen M."/>
            <person name="Cardew S."/>
            <person name="Jensie-Markopoulos S."/>
            <person name="Salva-Serra F."/>
            <person name="Jaen-Luchoro D."/>
            <person name="Karlsson R."/>
            <person name="Svensson-Stadler L."/>
            <person name="Chun J."/>
            <person name="Moore E."/>
        </authorList>
    </citation>
    <scope>NUCLEOTIDE SEQUENCE [LARGE SCALE GENOMIC DNA]</scope>
    <source>
        <strain evidence="2 3">CCUG 30977</strain>
    </source>
</reference>
<dbReference type="AlphaFoldDB" id="A0A643FDB3"/>
<accession>A0A643FDB3</accession>
<dbReference type="OrthoDB" id="5496259at2"/>
<dbReference type="SUPFAM" id="SSF54523">
    <property type="entry name" value="Pili subunits"/>
    <property type="match status" value="1"/>
</dbReference>
<dbReference type="GO" id="GO:0043683">
    <property type="term" value="P:type IV pilus assembly"/>
    <property type="evidence" value="ECO:0007669"/>
    <property type="project" value="InterPro"/>
</dbReference>
<feature type="transmembrane region" description="Helical" evidence="1">
    <location>
        <begin position="12"/>
        <end position="35"/>
    </location>
</feature>
<evidence type="ECO:0000313" key="3">
    <source>
        <dbReference type="Proteomes" id="UP000430120"/>
    </source>
</evidence>
<dbReference type="Pfam" id="PF07963">
    <property type="entry name" value="N_methyl"/>
    <property type="match status" value="1"/>
</dbReference>
<keyword evidence="3" id="KW-1185">Reference proteome</keyword>
<gene>
    <name evidence="2" type="ORF">F7Q92_08385</name>
</gene>
<dbReference type="EMBL" id="VZPB01000015">
    <property type="protein sequence ID" value="KAB0583357.1"/>
    <property type="molecule type" value="Genomic_DNA"/>
</dbReference>
<dbReference type="PROSITE" id="PS00409">
    <property type="entry name" value="PROKAR_NTER_METHYL"/>
    <property type="match status" value="1"/>
</dbReference>
<dbReference type="Pfam" id="PF16074">
    <property type="entry name" value="PilW"/>
    <property type="match status" value="1"/>
</dbReference>